<dbReference type="FunFam" id="1.25.40.10:FF:000042">
    <property type="entry name" value="C-myc promoter-binding protein isoform X1"/>
    <property type="match status" value="1"/>
</dbReference>
<dbReference type="InterPro" id="IPR002885">
    <property type="entry name" value="PPR_rpt"/>
</dbReference>
<feature type="repeat" description="PPR" evidence="1">
    <location>
        <begin position="67"/>
        <end position="101"/>
    </location>
</feature>
<evidence type="ECO:0000313" key="3">
    <source>
        <dbReference type="Proteomes" id="UP001497482"/>
    </source>
</evidence>
<evidence type="ECO:0000313" key="2">
    <source>
        <dbReference type="EMBL" id="CAL1595813.1"/>
    </source>
</evidence>
<dbReference type="PROSITE" id="PS51375">
    <property type="entry name" value="PPR"/>
    <property type="match status" value="1"/>
</dbReference>
<gene>
    <name evidence="2" type="ORF">KC01_LOCUS24545</name>
</gene>
<dbReference type="Pfam" id="PF13812">
    <property type="entry name" value="PPR_3"/>
    <property type="match status" value="1"/>
</dbReference>
<accession>A0AAV2L0D2</accession>
<dbReference type="GO" id="GO:0032483">
    <property type="term" value="P:regulation of Rab protein signal transduction"/>
    <property type="evidence" value="ECO:0007669"/>
    <property type="project" value="TreeGrafter"/>
</dbReference>
<keyword evidence="3" id="KW-1185">Reference proteome</keyword>
<dbReference type="InterPro" id="IPR011990">
    <property type="entry name" value="TPR-like_helical_dom_sf"/>
</dbReference>
<dbReference type="EMBL" id="OZ035842">
    <property type="protein sequence ID" value="CAL1595813.1"/>
    <property type="molecule type" value="Genomic_DNA"/>
</dbReference>
<dbReference type="NCBIfam" id="TIGR00756">
    <property type="entry name" value="PPR"/>
    <property type="match status" value="1"/>
</dbReference>
<protein>
    <recommendedName>
        <fullName evidence="4">Pentatricopeptide repeat-containing protein</fullName>
    </recommendedName>
</protein>
<organism evidence="2 3">
    <name type="scientific">Knipowitschia caucasica</name>
    <name type="common">Caucasian dwarf goby</name>
    <name type="synonym">Pomatoschistus caucasicus</name>
    <dbReference type="NCBI Taxonomy" id="637954"/>
    <lineage>
        <taxon>Eukaryota</taxon>
        <taxon>Metazoa</taxon>
        <taxon>Chordata</taxon>
        <taxon>Craniata</taxon>
        <taxon>Vertebrata</taxon>
        <taxon>Euteleostomi</taxon>
        <taxon>Actinopterygii</taxon>
        <taxon>Neopterygii</taxon>
        <taxon>Teleostei</taxon>
        <taxon>Neoteleostei</taxon>
        <taxon>Acanthomorphata</taxon>
        <taxon>Gobiaria</taxon>
        <taxon>Gobiiformes</taxon>
        <taxon>Gobioidei</taxon>
        <taxon>Gobiidae</taxon>
        <taxon>Gobiinae</taxon>
        <taxon>Knipowitschia</taxon>
    </lineage>
</organism>
<dbReference type="GO" id="GO:0005085">
    <property type="term" value="F:guanyl-nucleotide exchange factor activity"/>
    <property type="evidence" value="ECO:0007669"/>
    <property type="project" value="UniProtKB-ARBA"/>
</dbReference>
<dbReference type="AlphaFoldDB" id="A0AAV2L0D2"/>
<dbReference type="Gene3D" id="1.25.40.10">
    <property type="entry name" value="Tetratricopeptide repeat domain"/>
    <property type="match status" value="1"/>
</dbReference>
<dbReference type="PANTHER" id="PTHR12296">
    <property type="entry name" value="DENN DOMAIN-CONTAINING PROTEIN 4"/>
    <property type="match status" value="1"/>
</dbReference>
<name>A0AAV2L0D2_KNICA</name>
<dbReference type="GO" id="GO:0031410">
    <property type="term" value="C:cytoplasmic vesicle"/>
    <property type="evidence" value="ECO:0007669"/>
    <property type="project" value="TreeGrafter"/>
</dbReference>
<reference evidence="2 3" key="1">
    <citation type="submission" date="2024-04" db="EMBL/GenBank/DDBJ databases">
        <authorList>
            <person name="Waldvogel A.-M."/>
            <person name="Schoenle A."/>
        </authorList>
    </citation>
    <scope>NUCLEOTIDE SEQUENCE [LARGE SCALE GENOMIC DNA]</scope>
</reference>
<dbReference type="Proteomes" id="UP001497482">
    <property type="component" value="Chromosome 20"/>
</dbReference>
<sequence>MKLAQRTARSDSAVPQMWSKCLLRHCYGLWYICLPALVSSSASRVRALRTAYDLLRKMQERNLQAPDEVCYRVLLQLCGTYSQPVLAVRVLFEMKKAGLQPNAITYGYYNKVSMSRGPCVCVLSHRDHVCHLSP</sequence>
<evidence type="ECO:0008006" key="4">
    <source>
        <dbReference type="Google" id="ProtNLM"/>
    </source>
</evidence>
<evidence type="ECO:0000256" key="1">
    <source>
        <dbReference type="PROSITE-ProRule" id="PRU00708"/>
    </source>
</evidence>
<dbReference type="InterPro" id="IPR051696">
    <property type="entry name" value="DENN_Domain_GEFs"/>
</dbReference>
<dbReference type="PANTHER" id="PTHR12296:SF16">
    <property type="entry name" value="C-MYC PROMOTER-BINDING PROTEIN"/>
    <property type="match status" value="1"/>
</dbReference>
<proteinExistence type="predicted"/>